<evidence type="ECO:0000256" key="1">
    <source>
        <dbReference type="ARBA" id="ARBA00022723"/>
    </source>
</evidence>
<dbReference type="PANTHER" id="PTHR31973">
    <property type="entry name" value="POLYPROTEIN, PUTATIVE-RELATED"/>
    <property type="match status" value="1"/>
</dbReference>
<reference evidence="7" key="1">
    <citation type="journal article" date="2022" name="Plant J.">
        <title>Strategies of tolerance reflected in two North American maple genomes.</title>
        <authorList>
            <person name="McEvoy S.L."/>
            <person name="Sezen U.U."/>
            <person name="Trouern-Trend A."/>
            <person name="McMahon S.M."/>
            <person name="Schaberg P.G."/>
            <person name="Yang J."/>
            <person name="Wegrzyn J.L."/>
            <person name="Swenson N.G."/>
        </authorList>
    </citation>
    <scope>NUCLEOTIDE SEQUENCE</scope>
    <source>
        <strain evidence="7">91603</strain>
    </source>
</reference>
<feature type="compositionally biased region" description="Basic residues" evidence="5">
    <location>
        <begin position="530"/>
        <end position="542"/>
    </location>
</feature>
<keyword evidence="1" id="KW-0479">Metal-binding</keyword>
<feature type="compositionally biased region" description="Polar residues" evidence="5">
    <location>
        <begin position="598"/>
        <end position="645"/>
    </location>
</feature>
<evidence type="ECO:0000313" key="7">
    <source>
        <dbReference type="EMBL" id="KAI9186441.1"/>
    </source>
</evidence>
<reference evidence="7" key="2">
    <citation type="submission" date="2023-02" db="EMBL/GenBank/DDBJ databases">
        <authorList>
            <person name="Swenson N.G."/>
            <person name="Wegrzyn J.L."/>
            <person name="Mcevoy S.L."/>
        </authorList>
    </citation>
    <scope>NUCLEOTIDE SEQUENCE</scope>
    <source>
        <strain evidence="7">91603</strain>
        <tissue evidence="7">Leaf</tissue>
    </source>
</reference>
<keyword evidence="2 4" id="KW-0863">Zinc-finger</keyword>
<dbReference type="Proteomes" id="UP001064489">
    <property type="component" value="Chromosome 3"/>
</dbReference>
<dbReference type="PANTHER" id="PTHR31973:SF187">
    <property type="entry name" value="MUTATOR TRANSPOSASE MUDRA PROTEIN"/>
    <property type="match status" value="1"/>
</dbReference>
<feature type="compositionally biased region" description="Acidic residues" evidence="5">
    <location>
        <begin position="72"/>
        <end position="90"/>
    </location>
</feature>
<gene>
    <name evidence="7" type="ORF">LWI28_017278</name>
</gene>
<dbReference type="PROSITE" id="PS50966">
    <property type="entry name" value="ZF_SWIM"/>
    <property type="match status" value="1"/>
</dbReference>
<feature type="region of interest" description="Disordered" evidence="5">
    <location>
        <begin position="522"/>
        <end position="559"/>
    </location>
</feature>
<feature type="region of interest" description="Disordered" evidence="5">
    <location>
        <begin position="571"/>
        <end position="669"/>
    </location>
</feature>
<keyword evidence="3" id="KW-0862">Zinc</keyword>
<proteinExistence type="predicted"/>
<dbReference type="InterPro" id="IPR006564">
    <property type="entry name" value="Znf_PMZ"/>
</dbReference>
<organism evidence="7 8">
    <name type="scientific">Acer negundo</name>
    <name type="common">Box elder</name>
    <dbReference type="NCBI Taxonomy" id="4023"/>
    <lineage>
        <taxon>Eukaryota</taxon>
        <taxon>Viridiplantae</taxon>
        <taxon>Streptophyta</taxon>
        <taxon>Embryophyta</taxon>
        <taxon>Tracheophyta</taxon>
        <taxon>Spermatophyta</taxon>
        <taxon>Magnoliopsida</taxon>
        <taxon>eudicotyledons</taxon>
        <taxon>Gunneridae</taxon>
        <taxon>Pentapetalae</taxon>
        <taxon>rosids</taxon>
        <taxon>malvids</taxon>
        <taxon>Sapindales</taxon>
        <taxon>Sapindaceae</taxon>
        <taxon>Hippocastanoideae</taxon>
        <taxon>Acereae</taxon>
        <taxon>Acer</taxon>
    </lineage>
</organism>
<dbReference type="SMART" id="SM00575">
    <property type="entry name" value="ZnF_PMZ"/>
    <property type="match status" value="1"/>
</dbReference>
<dbReference type="Pfam" id="PF03108">
    <property type="entry name" value="DBD_Tnp_Mut"/>
    <property type="match status" value="1"/>
</dbReference>
<dbReference type="GO" id="GO:0008270">
    <property type="term" value="F:zinc ion binding"/>
    <property type="evidence" value="ECO:0007669"/>
    <property type="project" value="UniProtKB-KW"/>
</dbReference>
<dbReference type="InterPro" id="IPR004332">
    <property type="entry name" value="Transposase_MuDR"/>
</dbReference>
<comment type="caution">
    <text evidence="7">The sequence shown here is derived from an EMBL/GenBank/DDBJ whole genome shotgun (WGS) entry which is preliminary data.</text>
</comment>
<feature type="domain" description="SWIM-type" evidence="6">
    <location>
        <begin position="452"/>
        <end position="484"/>
    </location>
</feature>
<keyword evidence="8" id="KW-1185">Reference proteome</keyword>
<accession>A0AAD5J5E6</accession>
<name>A0AAD5J5E6_ACENE</name>
<dbReference type="Pfam" id="PF04434">
    <property type="entry name" value="SWIM"/>
    <property type="match status" value="1"/>
</dbReference>
<evidence type="ECO:0000256" key="5">
    <source>
        <dbReference type="SAM" id="MobiDB-lite"/>
    </source>
</evidence>
<feature type="region of interest" description="Disordered" evidence="5">
    <location>
        <begin position="51"/>
        <end position="90"/>
    </location>
</feature>
<evidence type="ECO:0000256" key="3">
    <source>
        <dbReference type="ARBA" id="ARBA00022833"/>
    </source>
</evidence>
<sequence length="669" mass="75304">MIVFEEFDHRLKPVIEFDLNLFPLAAKIHENDVQLIPPMLECRGQFGIPNSGPHAASFSEPDIPISGQPVVNDEESDSDVDNDYDVNEDADSDVSLDVDCGKVDDDRHDRCDLNGDDTWLLQSSDEETEVIKMAKYCRQHQWAPNPDGSIEISEGQILGNAKVARDVLKRYAIQEVFAMNKIKNDKCRYTVSCKNKTCDWRVHVSSLPDGVTFMVRNVAGGHILCPMMTSNKKANARWVASVLQSTIHADPKLTAKSLKMTLLENYSVTCSSLTIYRAKKIVLNNMKSGHIAAYTKMKKYGNAIIAMNPGTCVKVSLTKVPGTNPRERIKSLGEDSMEAVSCLMKEPCEKWARHAFDCDIKLDHITNNMSEYFNNWIKDERDKPILTLLEHLRKKVMVRFSDKCDELEKLQDSITPYARQTLTRNEKKGRKLQVYHGMGDWYETINKKGRKMLVNIGEVTCDCGMWQISGLPCKHDVTVFMYNREFPHDHVHWYYTKEAVKLTYNGAINPIPDESRWHEYHSEHIDPPAKRTKVGRPKKIRKRAPDKSRAPSKTFSNRCQTCKNIGHNSRICKDKGKGVGSSSKEKKTSKRSVVAPTFGTQEANQTGNGGSTDTTFQQSMAPLTSASQQYSTAISARNQEGISTESEQHMAAPTNVPDGCSQIGSLSQP</sequence>
<evidence type="ECO:0000313" key="8">
    <source>
        <dbReference type="Proteomes" id="UP001064489"/>
    </source>
</evidence>
<protein>
    <recommendedName>
        <fullName evidence="6">SWIM-type domain-containing protein</fullName>
    </recommendedName>
</protein>
<dbReference type="EMBL" id="JAJSOW010000100">
    <property type="protein sequence ID" value="KAI9186441.1"/>
    <property type="molecule type" value="Genomic_DNA"/>
</dbReference>
<evidence type="ECO:0000256" key="4">
    <source>
        <dbReference type="PROSITE-ProRule" id="PRU00325"/>
    </source>
</evidence>
<evidence type="ECO:0000256" key="2">
    <source>
        <dbReference type="ARBA" id="ARBA00022771"/>
    </source>
</evidence>
<evidence type="ECO:0000259" key="6">
    <source>
        <dbReference type="PROSITE" id="PS50966"/>
    </source>
</evidence>
<dbReference type="AlphaFoldDB" id="A0AAD5J5E6"/>
<dbReference type="InterPro" id="IPR007527">
    <property type="entry name" value="Znf_SWIM"/>
</dbReference>